<gene>
    <name evidence="2" type="ORF">GCM10008942_24140</name>
</gene>
<keyword evidence="3" id="KW-1185">Reference proteome</keyword>
<accession>A0ABN1EU84</accession>
<dbReference type="InterPro" id="IPR021488">
    <property type="entry name" value="DUF3142"/>
</dbReference>
<comment type="caution">
    <text evidence="2">The sequence shown here is derived from an EMBL/GenBank/DDBJ whole genome shotgun (WGS) entry which is preliminary data.</text>
</comment>
<evidence type="ECO:0000313" key="3">
    <source>
        <dbReference type="Proteomes" id="UP001499951"/>
    </source>
</evidence>
<evidence type="ECO:0000313" key="2">
    <source>
        <dbReference type="EMBL" id="GAA0574564.1"/>
    </source>
</evidence>
<proteinExistence type="predicted"/>
<name>A0ABN1EU84_9PROT</name>
<organism evidence="2 3">
    <name type="scientific">Rhizomicrobium electricum</name>
    <dbReference type="NCBI Taxonomy" id="480070"/>
    <lineage>
        <taxon>Bacteria</taxon>
        <taxon>Pseudomonadati</taxon>
        <taxon>Pseudomonadota</taxon>
        <taxon>Alphaproteobacteria</taxon>
        <taxon>Micropepsales</taxon>
        <taxon>Micropepsaceae</taxon>
        <taxon>Rhizomicrobium</taxon>
    </lineage>
</organism>
<dbReference type="Proteomes" id="UP001499951">
    <property type="component" value="Unassembled WGS sequence"/>
</dbReference>
<sequence length="375" mass="40846">MRWIAVMLMTAAASAGPLPHEAYVWQRLWTPDVRSAMHDAAGLFAGYRVLAAETDRNGHLQSFAVDWTKADTAVVRIDGTLRRFDAKMLLRELAALKARWPRRIGLEIDYDCGTASLPAYAAFLKQVRALKPARLSITALPAWLDSAALPALLAQTDETVLQVHAVQAPSRDLFDVRLARRWIDGFDRLGKPFRVALPDYGTRVIRSEGGAVIAMESEAPKLIGGASAEELTATPEAVAALLIDLNRRPPRHLTGIVWFRLPVKGDARIWSLPTLAAVIQGKPLAAKVGIAVRTGLAAGSLDLLLTNDGDTDAPSPRAVHLPARCTPADGVGGYRYDAQKNTLIRLQNVLIRAHHVRVIGWARCNAGQGEFHVEP</sequence>
<protein>
    <submittedName>
        <fullName evidence="2">DUF3142 domain-containing protein</fullName>
    </submittedName>
</protein>
<feature type="signal peptide" evidence="1">
    <location>
        <begin position="1"/>
        <end position="15"/>
    </location>
</feature>
<dbReference type="EMBL" id="BAAADD010000006">
    <property type="protein sequence ID" value="GAA0574564.1"/>
    <property type="molecule type" value="Genomic_DNA"/>
</dbReference>
<dbReference type="Pfam" id="PF11340">
    <property type="entry name" value="DUF3142"/>
    <property type="match status" value="1"/>
</dbReference>
<dbReference type="RefSeq" id="WP_166935773.1">
    <property type="nucleotide sequence ID" value="NZ_BAAADD010000006.1"/>
</dbReference>
<keyword evidence="1" id="KW-0732">Signal</keyword>
<feature type="chain" id="PRO_5046923555" evidence="1">
    <location>
        <begin position="16"/>
        <end position="375"/>
    </location>
</feature>
<evidence type="ECO:0000256" key="1">
    <source>
        <dbReference type="SAM" id="SignalP"/>
    </source>
</evidence>
<reference evidence="2 3" key="1">
    <citation type="journal article" date="2019" name="Int. J. Syst. Evol. Microbiol.">
        <title>The Global Catalogue of Microorganisms (GCM) 10K type strain sequencing project: providing services to taxonomists for standard genome sequencing and annotation.</title>
        <authorList>
            <consortium name="The Broad Institute Genomics Platform"/>
            <consortium name="The Broad Institute Genome Sequencing Center for Infectious Disease"/>
            <person name="Wu L."/>
            <person name="Ma J."/>
        </authorList>
    </citation>
    <scope>NUCLEOTIDE SEQUENCE [LARGE SCALE GENOMIC DNA]</scope>
    <source>
        <strain evidence="2 3">JCM 15089</strain>
    </source>
</reference>